<dbReference type="GO" id="GO:0005840">
    <property type="term" value="C:ribosome"/>
    <property type="evidence" value="ECO:0007669"/>
    <property type="project" value="UniProtKB-KW"/>
</dbReference>
<name>A0A1Z1M5Y3_9FLOR</name>
<dbReference type="AlphaFoldDB" id="A0A1Z1M5Y3"/>
<evidence type="ECO:0000313" key="6">
    <source>
        <dbReference type="EMBL" id="ARW61312.1"/>
    </source>
</evidence>
<comment type="subunit">
    <text evidence="4">Part of the 30S ribosomal subunit.</text>
</comment>
<dbReference type="GO" id="GO:0009507">
    <property type="term" value="C:chloroplast"/>
    <property type="evidence" value="ECO:0007669"/>
    <property type="project" value="UniProtKB-SubCell"/>
</dbReference>
<accession>A0A1Z1M5Y3</accession>
<sequence>MNKNKNKPLEQNRIKIKLKAYDYTLLKISCESIITATNRTEARIIGPVPLPTKRKVYCVLRSPHVDKDSREHFEIKTHTRIINVHTPSAKTIDALMKLNIPAGVDIEVKL</sequence>
<dbReference type="InterPro" id="IPR036838">
    <property type="entry name" value="Ribosomal_uS10_dom_sf"/>
</dbReference>
<dbReference type="RefSeq" id="YP_009392750.1">
    <property type="nucleotide sequence ID" value="NC_035264.1"/>
</dbReference>
<dbReference type="SUPFAM" id="SSF54999">
    <property type="entry name" value="Ribosomal protein S10"/>
    <property type="match status" value="1"/>
</dbReference>
<dbReference type="InterPro" id="IPR001848">
    <property type="entry name" value="Ribosomal_uS10"/>
</dbReference>
<dbReference type="NCBIfam" id="NF001861">
    <property type="entry name" value="PRK00596.1"/>
    <property type="match status" value="1"/>
</dbReference>
<dbReference type="GeneID" id="33354328"/>
<reference evidence="6" key="1">
    <citation type="journal article" date="2017" name="J. Phycol.">
        <title>Analysis of chloroplast genomes and a supermatrix inform reclassification of the Rhodomelaceae (Rhodophyta).</title>
        <authorList>
            <person name="Diaz-Tapia P."/>
            <person name="Maggs C.A."/>
            <person name="West J.A."/>
            <person name="Verbruggen H."/>
        </authorList>
    </citation>
    <scope>NUCLEOTIDE SEQUENCE</scope>
    <source>
        <strain evidence="6">JW3079</strain>
    </source>
</reference>
<dbReference type="FunFam" id="3.30.70.600:FF:000003">
    <property type="entry name" value="30S ribosomal protein S10"/>
    <property type="match status" value="1"/>
</dbReference>
<keyword evidence="2 4" id="KW-0689">Ribosomal protein</keyword>
<keyword evidence="6" id="KW-0150">Chloroplast</keyword>
<dbReference type="GO" id="GO:0003735">
    <property type="term" value="F:structural constituent of ribosome"/>
    <property type="evidence" value="ECO:0007669"/>
    <property type="project" value="InterPro"/>
</dbReference>
<proteinExistence type="inferred from homology"/>
<dbReference type="Gene3D" id="3.30.70.600">
    <property type="entry name" value="Ribosomal protein S10 domain"/>
    <property type="match status" value="1"/>
</dbReference>
<evidence type="ECO:0000256" key="1">
    <source>
        <dbReference type="ARBA" id="ARBA00007102"/>
    </source>
</evidence>
<dbReference type="NCBIfam" id="TIGR01049">
    <property type="entry name" value="rpsJ_bact"/>
    <property type="match status" value="1"/>
</dbReference>
<dbReference type="EMBL" id="MF101417">
    <property type="protein sequence ID" value="ARW61312.1"/>
    <property type="molecule type" value="Genomic_DNA"/>
</dbReference>
<dbReference type="GO" id="GO:1990904">
    <property type="term" value="C:ribonucleoprotein complex"/>
    <property type="evidence" value="ECO:0007669"/>
    <property type="project" value="UniProtKB-KW"/>
</dbReference>
<comment type="similarity">
    <text evidence="1 4">Belongs to the universal ribosomal protein uS10 family.</text>
</comment>
<evidence type="ECO:0000259" key="5">
    <source>
        <dbReference type="SMART" id="SM01403"/>
    </source>
</evidence>
<evidence type="ECO:0000256" key="3">
    <source>
        <dbReference type="ARBA" id="ARBA00023274"/>
    </source>
</evidence>
<dbReference type="Pfam" id="PF00338">
    <property type="entry name" value="Ribosomal_S10"/>
    <property type="match status" value="1"/>
</dbReference>
<dbReference type="GO" id="GO:0006412">
    <property type="term" value="P:translation"/>
    <property type="evidence" value="ECO:0007669"/>
    <property type="project" value="UniProtKB-UniRule"/>
</dbReference>
<geneLocation type="chloroplast" evidence="6"/>
<protein>
    <recommendedName>
        <fullName evidence="4">Small ribosomal subunit protein uS10c</fullName>
    </recommendedName>
</protein>
<organism evidence="6">
    <name type="scientific">Bostrychia tenella</name>
    <dbReference type="NCBI Taxonomy" id="324755"/>
    <lineage>
        <taxon>Eukaryota</taxon>
        <taxon>Rhodophyta</taxon>
        <taxon>Florideophyceae</taxon>
        <taxon>Rhodymeniophycidae</taxon>
        <taxon>Ceramiales</taxon>
        <taxon>Rhodomelaceae</taxon>
        <taxon>Bostrychia</taxon>
    </lineage>
</organism>
<evidence type="ECO:0000256" key="2">
    <source>
        <dbReference type="ARBA" id="ARBA00022980"/>
    </source>
</evidence>
<feature type="domain" description="Small ribosomal subunit protein uS10" evidence="5">
    <location>
        <begin position="15"/>
        <end position="109"/>
    </location>
</feature>
<dbReference type="SMART" id="SM01403">
    <property type="entry name" value="Ribosomal_S10"/>
    <property type="match status" value="1"/>
</dbReference>
<dbReference type="PANTHER" id="PTHR11700">
    <property type="entry name" value="30S RIBOSOMAL PROTEIN S10 FAMILY MEMBER"/>
    <property type="match status" value="1"/>
</dbReference>
<comment type="function">
    <text evidence="4">Involved in the binding of tRNA to the ribosomes.</text>
</comment>
<dbReference type="GO" id="GO:0000049">
    <property type="term" value="F:tRNA binding"/>
    <property type="evidence" value="ECO:0007669"/>
    <property type="project" value="UniProtKB-UniRule"/>
</dbReference>
<dbReference type="InterPro" id="IPR027486">
    <property type="entry name" value="Ribosomal_uS10_dom"/>
</dbReference>
<keyword evidence="6" id="KW-0934">Plastid</keyword>
<comment type="subcellular location">
    <subcellularLocation>
        <location evidence="4">Plastid</location>
        <location evidence="4">Chloroplast</location>
    </subcellularLocation>
</comment>
<dbReference type="PRINTS" id="PR00971">
    <property type="entry name" value="RIBOSOMALS10"/>
</dbReference>
<gene>
    <name evidence="4 6" type="primary">rps10</name>
</gene>
<keyword evidence="3 4" id="KW-0687">Ribonucleoprotein</keyword>
<evidence type="ECO:0000256" key="4">
    <source>
        <dbReference type="HAMAP-Rule" id="MF_00508"/>
    </source>
</evidence>
<dbReference type="HAMAP" id="MF_00508">
    <property type="entry name" value="Ribosomal_uS10"/>
    <property type="match status" value="1"/>
</dbReference>